<name>I4C8Z8_DESTA</name>
<dbReference type="eggNOG" id="COG1395">
    <property type="taxonomic scope" value="Bacteria"/>
</dbReference>
<dbReference type="Proteomes" id="UP000006055">
    <property type="component" value="Chromosome"/>
</dbReference>
<dbReference type="InterPro" id="IPR010982">
    <property type="entry name" value="Lambda_DNA-bd_dom_sf"/>
</dbReference>
<accession>I4C8Z8</accession>
<sequence length="230" mass="26043">MIADQTARAYSLIPTDTPSRTPSPLHDQFYGIEITEKDRLSFSLLLEKVCDGLGHWYLSIDPEFQKDVLAGSKIFWERKQADADVKVEHAQRTTADHPCHISTLPTIPDTSEALNRSEQSDQTAATIRIRCTNQNWTDSRTDPTPTTQKRPGRTRRKNDSGPLKLRYYREQAGISQKALGELIGCKQNRIFLLENGLLKTRPDISPEDQKILEDTLGAPFDELIQPIRTA</sequence>
<keyword evidence="4" id="KW-1185">Reference proteome</keyword>
<dbReference type="InterPro" id="IPR001387">
    <property type="entry name" value="Cro/C1-type_HTH"/>
</dbReference>
<reference evidence="4" key="1">
    <citation type="submission" date="2012-06" db="EMBL/GenBank/DDBJ databases">
        <title>Complete sequence of chromosome of Desulfomonile tiedjei DSM 6799.</title>
        <authorList>
            <person name="Lucas S."/>
            <person name="Copeland A."/>
            <person name="Lapidus A."/>
            <person name="Glavina del Rio T."/>
            <person name="Dalin E."/>
            <person name="Tice H."/>
            <person name="Bruce D."/>
            <person name="Goodwin L."/>
            <person name="Pitluck S."/>
            <person name="Peters L."/>
            <person name="Ovchinnikova G."/>
            <person name="Zeytun A."/>
            <person name="Lu M."/>
            <person name="Kyrpides N."/>
            <person name="Mavromatis K."/>
            <person name="Ivanova N."/>
            <person name="Brettin T."/>
            <person name="Detter J.C."/>
            <person name="Han C."/>
            <person name="Larimer F."/>
            <person name="Land M."/>
            <person name="Hauser L."/>
            <person name="Markowitz V."/>
            <person name="Cheng J.-F."/>
            <person name="Hugenholtz P."/>
            <person name="Woyke T."/>
            <person name="Wu D."/>
            <person name="Spring S."/>
            <person name="Schroeder M."/>
            <person name="Brambilla E."/>
            <person name="Klenk H.-P."/>
            <person name="Eisen J.A."/>
        </authorList>
    </citation>
    <scope>NUCLEOTIDE SEQUENCE [LARGE SCALE GENOMIC DNA]</scope>
    <source>
        <strain evidence="4">ATCC 49306 / DSM 6799 / DCB-1</strain>
    </source>
</reference>
<gene>
    <name evidence="3" type="ordered locus">Desti_3384</name>
</gene>
<dbReference type="GO" id="GO:0003677">
    <property type="term" value="F:DNA binding"/>
    <property type="evidence" value="ECO:0007669"/>
    <property type="project" value="InterPro"/>
</dbReference>
<feature type="region of interest" description="Disordered" evidence="1">
    <location>
        <begin position="91"/>
        <end position="162"/>
    </location>
</feature>
<dbReference type="SUPFAM" id="SSF47413">
    <property type="entry name" value="lambda repressor-like DNA-binding domains"/>
    <property type="match status" value="1"/>
</dbReference>
<dbReference type="KEGG" id="dti:Desti_3384"/>
<proteinExistence type="predicted"/>
<dbReference type="CDD" id="cd00093">
    <property type="entry name" value="HTH_XRE"/>
    <property type="match status" value="1"/>
</dbReference>
<dbReference type="PROSITE" id="PS50943">
    <property type="entry name" value="HTH_CROC1"/>
    <property type="match status" value="1"/>
</dbReference>
<evidence type="ECO:0000313" key="4">
    <source>
        <dbReference type="Proteomes" id="UP000006055"/>
    </source>
</evidence>
<dbReference type="Pfam" id="PF01381">
    <property type="entry name" value="HTH_3"/>
    <property type="match status" value="1"/>
</dbReference>
<evidence type="ECO:0000313" key="3">
    <source>
        <dbReference type="EMBL" id="AFM26039.1"/>
    </source>
</evidence>
<dbReference type="Gene3D" id="1.10.260.40">
    <property type="entry name" value="lambda repressor-like DNA-binding domains"/>
    <property type="match status" value="1"/>
</dbReference>
<dbReference type="RefSeq" id="WP_014811173.1">
    <property type="nucleotide sequence ID" value="NC_018025.1"/>
</dbReference>
<protein>
    <submittedName>
        <fullName evidence="3">Putative transcriptional regulator</fullName>
    </submittedName>
</protein>
<feature type="domain" description="HTH cro/C1-type" evidence="2">
    <location>
        <begin position="165"/>
        <end position="223"/>
    </location>
</feature>
<dbReference type="EMBL" id="CP003360">
    <property type="protein sequence ID" value="AFM26039.1"/>
    <property type="molecule type" value="Genomic_DNA"/>
</dbReference>
<dbReference type="AlphaFoldDB" id="I4C8Z8"/>
<dbReference type="OrthoDB" id="5177600at2"/>
<evidence type="ECO:0000256" key="1">
    <source>
        <dbReference type="SAM" id="MobiDB-lite"/>
    </source>
</evidence>
<feature type="compositionally biased region" description="Polar residues" evidence="1">
    <location>
        <begin position="103"/>
        <end position="149"/>
    </location>
</feature>
<dbReference type="SMART" id="SM00530">
    <property type="entry name" value="HTH_XRE"/>
    <property type="match status" value="1"/>
</dbReference>
<organism evidence="3 4">
    <name type="scientific">Desulfomonile tiedjei (strain ATCC 49306 / DSM 6799 / DCB-1)</name>
    <dbReference type="NCBI Taxonomy" id="706587"/>
    <lineage>
        <taxon>Bacteria</taxon>
        <taxon>Pseudomonadati</taxon>
        <taxon>Thermodesulfobacteriota</taxon>
        <taxon>Desulfomonilia</taxon>
        <taxon>Desulfomonilales</taxon>
        <taxon>Desulfomonilaceae</taxon>
        <taxon>Desulfomonile</taxon>
    </lineage>
</organism>
<evidence type="ECO:0000259" key="2">
    <source>
        <dbReference type="PROSITE" id="PS50943"/>
    </source>
</evidence>
<dbReference type="STRING" id="706587.Desti_3384"/>
<dbReference type="HOGENOM" id="CLU_1203259_0_0_7"/>